<keyword evidence="6" id="KW-1185">Reference proteome</keyword>
<feature type="compositionally biased region" description="Low complexity" evidence="3">
    <location>
        <begin position="338"/>
        <end position="347"/>
    </location>
</feature>
<feature type="compositionally biased region" description="Polar residues" evidence="3">
    <location>
        <begin position="354"/>
        <end position="363"/>
    </location>
</feature>
<feature type="region of interest" description="Disordered" evidence="3">
    <location>
        <begin position="322"/>
        <end position="364"/>
    </location>
</feature>
<dbReference type="SMART" id="SM01191">
    <property type="entry name" value="ENT"/>
    <property type="match status" value="1"/>
</dbReference>
<dbReference type="SUPFAM" id="SSF158639">
    <property type="entry name" value="ENT-like"/>
    <property type="match status" value="1"/>
</dbReference>
<organism evidence="5 6">
    <name type="scientific">Chironomus riparius</name>
    <dbReference type="NCBI Taxonomy" id="315576"/>
    <lineage>
        <taxon>Eukaryota</taxon>
        <taxon>Metazoa</taxon>
        <taxon>Ecdysozoa</taxon>
        <taxon>Arthropoda</taxon>
        <taxon>Hexapoda</taxon>
        <taxon>Insecta</taxon>
        <taxon>Pterygota</taxon>
        <taxon>Neoptera</taxon>
        <taxon>Endopterygota</taxon>
        <taxon>Diptera</taxon>
        <taxon>Nematocera</taxon>
        <taxon>Chironomoidea</taxon>
        <taxon>Chironomidae</taxon>
        <taxon>Chironominae</taxon>
        <taxon>Chironomus</taxon>
    </lineage>
</organism>
<dbReference type="InterPro" id="IPR036142">
    <property type="entry name" value="ENT_dom-like_sf"/>
</dbReference>
<sequence length="927" mass="103287">MSKCIKNMFPSKVDLTKDECRGVLRRLELEAYSSVVSTFRAQGCLDSSKQGVLDQLRRCFHISEDRHKAEVRRVANNEKLTTISELINGKTFDLEWTREGHRSYPLISRAPAYTALHMLADHASKFASQENFELPEPADTKRERNLDVEITGKPIMLDDPTKPSTTTPAIFGISRKDLKRSIDLVTLHPHTKKKHYHHLKPPPAPNMKIQHLYQTLNTKRSRKTFTKKSKTKNSKQSPNRMQYSYPTSMSSSDEKHFDELQRHLTAQLMPPPPLKLTFNQQPLPINKKEMNLLKMNHQSLEPQPHYIPNNRLKNELLPEQHVAPTGSSRRSKSMNVPSKSNYNSKYSANGAGSRVNSGNNNNMDHIPDPQIIFNTMSSTNMNMNMNIKMEPSSVVVESMPIENSDNELTPSMTSPLQLLSTAASCTPKLKVTSPVNNPQTITQPSTSCVAQLPSLSTSTPNSSLKVIQNRAIKIIPASTKPIINKPQNSEAVKTSSSSLSSQQSPQTIVSQTTTTPSKFKIQKIQLVMNKNQDGSTTANISPSATIVSGKAGQLVLSGKSITNTYQVGTKSPYTILSSGTKVVGNGPKVIVQTIDRTFAQQQQKDSQSTDTMTSNERIPENQRITESTPIDFLPVSTTSVPATSFPKVIIQKSVTTPKQIKLKLGPGSIVNSKILKGPLPSNLKIQRNINTKGFTVVNTSQIVQIQSTPTQITTPTTLTTIESTKLSKETTDWEQELDDANRTKEHKERFSDSNGSSGTVAKKLRLDDSSESIQEIVQNSNENIIIETSEIETSSNIIYAENIPQVDAEKQEATTPDISEFVYIQTDEDMKSQQSDSQVEEIINGDDDSTKLNGQFEEIQMQEEEIRTHNGAEAYENLVKSLEADCESEYIKELADDSQIEENYGFIDGNILDSSNAFTRESERLYQ</sequence>
<evidence type="ECO:0000256" key="3">
    <source>
        <dbReference type="SAM" id="MobiDB-lite"/>
    </source>
</evidence>
<feature type="compositionally biased region" description="Basic and acidic residues" evidence="3">
    <location>
        <begin position="739"/>
        <end position="751"/>
    </location>
</feature>
<evidence type="ECO:0000256" key="1">
    <source>
        <dbReference type="ARBA" id="ARBA00004123"/>
    </source>
</evidence>
<dbReference type="EMBL" id="OU895878">
    <property type="protein sequence ID" value="CAG9802253.1"/>
    <property type="molecule type" value="Genomic_DNA"/>
</dbReference>
<dbReference type="AlphaFoldDB" id="A0A9N9RTK2"/>
<dbReference type="InterPro" id="IPR005491">
    <property type="entry name" value="ENT_dom"/>
</dbReference>
<feature type="compositionally biased region" description="Low complexity" evidence="3">
    <location>
        <begin position="495"/>
        <end position="506"/>
    </location>
</feature>
<feature type="region of interest" description="Disordered" evidence="3">
    <location>
        <begin position="599"/>
        <end position="618"/>
    </location>
</feature>
<reference evidence="5" key="1">
    <citation type="submission" date="2022-01" db="EMBL/GenBank/DDBJ databases">
        <authorList>
            <person name="King R."/>
        </authorList>
    </citation>
    <scope>NUCLEOTIDE SEQUENCE</scope>
</reference>
<evidence type="ECO:0000259" key="4">
    <source>
        <dbReference type="SMART" id="SM01191"/>
    </source>
</evidence>
<feature type="compositionally biased region" description="Polar residues" evidence="3">
    <location>
        <begin position="238"/>
        <end position="251"/>
    </location>
</feature>
<dbReference type="Gene3D" id="1.10.1240.40">
    <property type="entry name" value="ENT domain"/>
    <property type="match status" value="1"/>
</dbReference>
<dbReference type="Proteomes" id="UP001153620">
    <property type="component" value="Chromosome 2"/>
</dbReference>
<dbReference type="PANTHER" id="PTHR16500:SF3">
    <property type="entry name" value="BRCA2-INTERACTING TRANSCRIPTIONAL REPRESSOR EMSY"/>
    <property type="match status" value="1"/>
</dbReference>
<dbReference type="PANTHER" id="PTHR16500">
    <property type="entry name" value="BRCA2-INTERACTING TRANSCRIPTIONAL REPRESSOR EMSY"/>
    <property type="match status" value="1"/>
</dbReference>
<proteinExistence type="predicted"/>
<feature type="region of interest" description="Disordered" evidence="3">
    <location>
        <begin position="219"/>
        <end position="252"/>
    </location>
</feature>
<dbReference type="Pfam" id="PF03735">
    <property type="entry name" value="ENT"/>
    <property type="match status" value="1"/>
</dbReference>
<dbReference type="OrthoDB" id="10035579at2759"/>
<reference evidence="5" key="2">
    <citation type="submission" date="2022-10" db="EMBL/GenBank/DDBJ databases">
        <authorList>
            <consortium name="ENA_rothamsted_submissions"/>
            <consortium name="culmorum"/>
            <person name="King R."/>
        </authorList>
    </citation>
    <scope>NUCLEOTIDE SEQUENCE</scope>
</reference>
<evidence type="ECO:0000313" key="6">
    <source>
        <dbReference type="Proteomes" id="UP001153620"/>
    </source>
</evidence>
<dbReference type="GO" id="GO:0005654">
    <property type="term" value="C:nucleoplasm"/>
    <property type="evidence" value="ECO:0007669"/>
    <property type="project" value="TreeGrafter"/>
</dbReference>
<feature type="compositionally biased region" description="Basic residues" evidence="3">
    <location>
        <begin position="219"/>
        <end position="233"/>
    </location>
</feature>
<name>A0A9N9RTK2_9DIPT</name>
<feature type="compositionally biased region" description="Polar residues" evidence="3">
    <location>
        <begin position="485"/>
        <end position="494"/>
    </location>
</feature>
<feature type="region of interest" description="Disordered" evidence="3">
    <location>
        <begin position="485"/>
        <end position="514"/>
    </location>
</feature>
<feature type="compositionally biased region" description="Polar residues" evidence="3">
    <location>
        <begin position="325"/>
        <end position="337"/>
    </location>
</feature>
<comment type="subcellular location">
    <subcellularLocation>
        <location evidence="1">Nucleus</location>
    </subcellularLocation>
</comment>
<protein>
    <recommendedName>
        <fullName evidence="4">ENT domain-containing protein</fullName>
    </recommendedName>
</protein>
<evidence type="ECO:0000256" key="2">
    <source>
        <dbReference type="ARBA" id="ARBA00023242"/>
    </source>
</evidence>
<gene>
    <name evidence="5" type="ORF">CHIRRI_LOCUS5167</name>
</gene>
<dbReference type="GO" id="GO:0006355">
    <property type="term" value="P:regulation of DNA-templated transcription"/>
    <property type="evidence" value="ECO:0007669"/>
    <property type="project" value="InterPro"/>
</dbReference>
<feature type="region of interest" description="Disordered" evidence="3">
    <location>
        <begin position="729"/>
        <end position="760"/>
    </location>
</feature>
<feature type="domain" description="ENT" evidence="4">
    <location>
        <begin position="20"/>
        <end position="92"/>
    </location>
</feature>
<evidence type="ECO:0000313" key="5">
    <source>
        <dbReference type="EMBL" id="CAG9802253.1"/>
    </source>
</evidence>
<keyword evidence="2" id="KW-0539">Nucleus</keyword>
<accession>A0A9N9RTK2</accession>
<feature type="compositionally biased region" description="Low complexity" evidence="3">
    <location>
        <begin position="600"/>
        <end position="614"/>
    </location>
</feature>
<dbReference type="InterPro" id="IPR033482">
    <property type="entry name" value="EMSY"/>
</dbReference>